<dbReference type="PANTHER" id="PTHR42894">
    <property type="entry name" value="N-(5'-PHOSPHORIBOSYL)ANTHRANILATE ISOMERASE"/>
    <property type="match status" value="1"/>
</dbReference>
<evidence type="ECO:0000256" key="1">
    <source>
        <dbReference type="ARBA" id="ARBA00001164"/>
    </source>
</evidence>
<evidence type="ECO:0000256" key="4">
    <source>
        <dbReference type="ARBA" id="ARBA00022272"/>
    </source>
</evidence>
<evidence type="ECO:0000259" key="10">
    <source>
        <dbReference type="Pfam" id="PF00697"/>
    </source>
</evidence>
<reference evidence="11 12" key="1">
    <citation type="submission" date="2017-08" db="EMBL/GenBank/DDBJ databases">
        <title>Burning lignite coal seam in the remote Altai Mountains harbors a hydrogen-driven thermophilic microbial community.</title>
        <authorList>
            <person name="Kadnikov V.V."/>
            <person name="Mardanov A.V."/>
            <person name="Ivasenko D."/>
            <person name="Beletsky A.V."/>
            <person name="Karnachuk O.V."/>
            <person name="Ravin N.V."/>
        </authorList>
    </citation>
    <scope>NUCLEOTIDE SEQUENCE [LARGE SCALE GENOMIC DNA]</scope>
    <source>
        <strain evidence="11">AL31</strain>
    </source>
</reference>
<comment type="catalytic activity">
    <reaction evidence="1 9">
        <text>N-(5-phospho-beta-D-ribosyl)anthranilate = 1-(2-carboxyphenylamino)-1-deoxy-D-ribulose 5-phosphate</text>
        <dbReference type="Rhea" id="RHEA:21540"/>
        <dbReference type="ChEBI" id="CHEBI:18277"/>
        <dbReference type="ChEBI" id="CHEBI:58613"/>
        <dbReference type="EC" id="5.3.1.24"/>
    </reaction>
</comment>
<dbReference type="EC" id="5.3.1.24" evidence="3 9"/>
<comment type="pathway">
    <text evidence="2 9">Amino-acid biosynthesis; L-tryptophan biosynthesis; L-tryptophan from chorismate: step 3/5.</text>
</comment>
<evidence type="ECO:0000313" key="11">
    <source>
        <dbReference type="EMBL" id="PTQ52003.1"/>
    </source>
</evidence>
<evidence type="ECO:0000256" key="8">
    <source>
        <dbReference type="ARBA" id="ARBA00023235"/>
    </source>
</evidence>
<evidence type="ECO:0000256" key="9">
    <source>
        <dbReference type="HAMAP-Rule" id="MF_00135"/>
    </source>
</evidence>
<sequence length="261" mass="28221">MDLAATRGAPAPTIKVCGVQRVDTLLLLTDLEVEYAGFVFVPGSRRYLSPASYHELLHAYAQEVRRREALTLGLGLPSPSEEGERAAEAGSVDVVAEKGSERRRLPRRVGVFVRPSLRAIEAVLTRGPLGLIQLHGVAEAREVEDVHFAFRIPVVLAVGPEDFSLVQGVRVPLHAVLVDSPGGGTGRAFSWEVLPRWRALADALETRLWVAGGLTPENVGELLRTYRPDGVDVSSGVERGGQKDPERIRAFVRAVRGAAGD</sequence>
<accession>A0A2T5G741</accession>
<dbReference type="InterPro" id="IPR011060">
    <property type="entry name" value="RibuloseP-bd_barrel"/>
</dbReference>
<gene>
    <name evidence="9" type="primary">trpF</name>
    <name evidence="11" type="ORF">BLITH_0970</name>
</gene>
<dbReference type="HAMAP" id="MF_00135">
    <property type="entry name" value="PRAI"/>
    <property type="match status" value="1"/>
</dbReference>
<keyword evidence="8 9" id="KW-0413">Isomerase</keyword>
<dbReference type="SUPFAM" id="SSF51366">
    <property type="entry name" value="Ribulose-phoshate binding barrel"/>
    <property type="match status" value="1"/>
</dbReference>
<evidence type="ECO:0000256" key="6">
    <source>
        <dbReference type="ARBA" id="ARBA00022822"/>
    </source>
</evidence>
<keyword evidence="7 9" id="KW-0057">Aromatic amino acid biosynthesis</keyword>
<dbReference type="UniPathway" id="UPA00035">
    <property type="reaction ID" value="UER00042"/>
</dbReference>
<dbReference type="GO" id="GO:0000162">
    <property type="term" value="P:L-tryptophan biosynthetic process"/>
    <property type="evidence" value="ECO:0007669"/>
    <property type="project" value="UniProtKB-UniRule"/>
</dbReference>
<proteinExistence type="inferred from homology"/>
<dbReference type="InterPro" id="IPR001240">
    <property type="entry name" value="PRAI_dom"/>
</dbReference>
<dbReference type="EMBL" id="PEBW01000003">
    <property type="protein sequence ID" value="PTQ52003.1"/>
    <property type="molecule type" value="Genomic_DNA"/>
</dbReference>
<keyword evidence="5 9" id="KW-0028">Amino-acid biosynthesis</keyword>
<dbReference type="PANTHER" id="PTHR42894:SF1">
    <property type="entry name" value="N-(5'-PHOSPHORIBOSYL)ANTHRANILATE ISOMERASE"/>
    <property type="match status" value="1"/>
</dbReference>
<evidence type="ECO:0000256" key="7">
    <source>
        <dbReference type="ARBA" id="ARBA00023141"/>
    </source>
</evidence>
<organism evidence="11 12">
    <name type="scientific">Brockia lithotrophica</name>
    <dbReference type="NCBI Taxonomy" id="933949"/>
    <lineage>
        <taxon>Bacteria</taxon>
        <taxon>Bacillati</taxon>
        <taxon>Bacillota</taxon>
        <taxon>Bacilli</taxon>
        <taxon>Bacillales</taxon>
        <taxon>Bacillales Family X. Incertae Sedis</taxon>
        <taxon>Brockia</taxon>
    </lineage>
</organism>
<comment type="similarity">
    <text evidence="9">Belongs to the TrpF family.</text>
</comment>
<dbReference type="GO" id="GO:0004640">
    <property type="term" value="F:phosphoribosylanthranilate isomerase activity"/>
    <property type="evidence" value="ECO:0007669"/>
    <property type="project" value="UniProtKB-UniRule"/>
</dbReference>
<evidence type="ECO:0000256" key="2">
    <source>
        <dbReference type="ARBA" id="ARBA00004664"/>
    </source>
</evidence>
<keyword evidence="6 9" id="KW-0822">Tryptophan biosynthesis</keyword>
<dbReference type="InterPro" id="IPR013785">
    <property type="entry name" value="Aldolase_TIM"/>
</dbReference>
<name>A0A2T5G741_9BACL</name>
<evidence type="ECO:0000256" key="3">
    <source>
        <dbReference type="ARBA" id="ARBA00012572"/>
    </source>
</evidence>
<feature type="domain" description="N-(5'phosphoribosyl) anthranilate isomerase (PRAI)" evidence="10">
    <location>
        <begin position="94"/>
        <end position="253"/>
    </location>
</feature>
<evidence type="ECO:0000256" key="5">
    <source>
        <dbReference type="ARBA" id="ARBA00022605"/>
    </source>
</evidence>
<dbReference type="Gene3D" id="3.20.20.70">
    <property type="entry name" value="Aldolase class I"/>
    <property type="match status" value="1"/>
</dbReference>
<comment type="caution">
    <text evidence="11">The sequence shown here is derived from an EMBL/GenBank/DDBJ whole genome shotgun (WGS) entry which is preliminary data.</text>
</comment>
<dbReference type="Pfam" id="PF00697">
    <property type="entry name" value="PRAI"/>
    <property type="match status" value="1"/>
</dbReference>
<dbReference type="Proteomes" id="UP000244016">
    <property type="component" value="Unassembled WGS sequence"/>
</dbReference>
<evidence type="ECO:0000313" key="12">
    <source>
        <dbReference type="Proteomes" id="UP000244016"/>
    </source>
</evidence>
<dbReference type="CDD" id="cd00405">
    <property type="entry name" value="PRAI"/>
    <property type="match status" value="1"/>
</dbReference>
<protein>
    <recommendedName>
        <fullName evidence="4 9">N-(5'-phosphoribosyl)anthranilate isomerase</fullName>
        <shortName evidence="9">PRAI</shortName>
        <ecNumber evidence="3 9">5.3.1.24</ecNumber>
    </recommendedName>
</protein>
<dbReference type="InterPro" id="IPR044643">
    <property type="entry name" value="TrpF_fam"/>
</dbReference>
<dbReference type="AlphaFoldDB" id="A0A2T5G741"/>